<sequence length="159" mass="18560">MKNEIHKTNNNDFKNFIRNLVYIERYINYLLWKSTKRPKRPVIPISPIQQDGSWTKSIKDQVETLVDYLQDLFTNRLHTFPSNNDSILLNQKAVKIFAIIKDLKNKLLEELPEKALRFLTILTNAIFRISQSLQIGKCAEIISLVPIISKVIQKPLVNK</sequence>
<dbReference type="AlphaFoldDB" id="A0A0L7QMQ4"/>
<evidence type="ECO:0000313" key="1">
    <source>
        <dbReference type="EMBL" id="KOC59907.1"/>
    </source>
</evidence>
<protein>
    <submittedName>
        <fullName evidence="1">Uncharacterized protein</fullName>
    </submittedName>
</protein>
<organism evidence="1 2">
    <name type="scientific">Habropoda laboriosa</name>
    <dbReference type="NCBI Taxonomy" id="597456"/>
    <lineage>
        <taxon>Eukaryota</taxon>
        <taxon>Metazoa</taxon>
        <taxon>Ecdysozoa</taxon>
        <taxon>Arthropoda</taxon>
        <taxon>Hexapoda</taxon>
        <taxon>Insecta</taxon>
        <taxon>Pterygota</taxon>
        <taxon>Neoptera</taxon>
        <taxon>Endopterygota</taxon>
        <taxon>Hymenoptera</taxon>
        <taxon>Apocrita</taxon>
        <taxon>Aculeata</taxon>
        <taxon>Apoidea</taxon>
        <taxon>Anthophila</taxon>
        <taxon>Apidae</taxon>
        <taxon>Habropoda</taxon>
    </lineage>
</organism>
<name>A0A0L7QMQ4_9HYME</name>
<dbReference type="EMBL" id="KQ414878">
    <property type="protein sequence ID" value="KOC59907.1"/>
    <property type="molecule type" value="Genomic_DNA"/>
</dbReference>
<accession>A0A0L7QMQ4</accession>
<dbReference type="Proteomes" id="UP000053825">
    <property type="component" value="Unassembled WGS sequence"/>
</dbReference>
<evidence type="ECO:0000313" key="2">
    <source>
        <dbReference type="Proteomes" id="UP000053825"/>
    </source>
</evidence>
<reference evidence="1 2" key="1">
    <citation type="submission" date="2015-07" db="EMBL/GenBank/DDBJ databases">
        <title>The genome of Habropoda laboriosa.</title>
        <authorList>
            <person name="Pan H."/>
            <person name="Kapheim K."/>
        </authorList>
    </citation>
    <scope>NUCLEOTIDE SEQUENCE [LARGE SCALE GENOMIC DNA]</scope>
    <source>
        <strain evidence="1">0110345459</strain>
    </source>
</reference>
<keyword evidence="2" id="KW-1185">Reference proteome</keyword>
<gene>
    <name evidence="1" type="ORF">WH47_10549</name>
</gene>
<proteinExistence type="predicted"/>